<evidence type="ECO:0000313" key="4">
    <source>
        <dbReference type="Proteomes" id="UP000030765"/>
    </source>
</evidence>
<organism evidence="2">
    <name type="scientific">Anopheles sinensis</name>
    <name type="common">Mosquito</name>
    <dbReference type="NCBI Taxonomy" id="74873"/>
    <lineage>
        <taxon>Eukaryota</taxon>
        <taxon>Metazoa</taxon>
        <taxon>Ecdysozoa</taxon>
        <taxon>Arthropoda</taxon>
        <taxon>Hexapoda</taxon>
        <taxon>Insecta</taxon>
        <taxon>Pterygota</taxon>
        <taxon>Neoptera</taxon>
        <taxon>Endopterygota</taxon>
        <taxon>Diptera</taxon>
        <taxon>Nematocera</taxon>
        <taxon>Culicoidea</taxon>
        <taxon>Culicidae</taxon>
        <taxon>Anophelinae</taxon>
        <taxon>Anopheles</taxon>
    </lineage>
</organism>
<dbReference type="EnsemblMetazoa" id="ASIC014950-RA">
    <property type="protein sequence ID" value="ASIC014950-PA"/>
    <property type="gene ID" value="ASIC014950"/>
</dbReference>
<gene>
    <name evidence="2" type="ORF">ZHAS_00014950</name>
</gene>
<dbReference type="Pfam" id="PF15502">
    <property type="entry name" value="MPLKIP"/>
    <property type="match status" value="1"/>
</dbReference>
<evidence type="ECO:0000256" key="1">
    <source>
        <dbReference type="SAM" id="MobiDB-lite"/>
    </source>
</evidence>
<reference evidence="3" key="2">
    <citation type="submission" date="2020-05" db="UniProtKB">
        <authorList>
            <consortium name="EnsemblMetazoa"/>
        </authorList>
    </citation>
    <scope>IDENTIFICATION</scope>
</reference>
<proteinExistence type="predicted"/>
<accession>A0A084W9P4</accession>
<reference evidence="2 4" key="1">
    <citation type="journal article" date="2014" name="BMC Genomics">
        <title>Genome sequence of Anopheles sinensis provides insight into genetics basis of mosquito competence for malaria parasites.</title>
        <authorList>
            <person name="Zhou D."/>
            <person name="Zhang D."/>
            <person name="Ding G."/>
            <person name="Shi L."/>
            <person name="Hou Q."/>
            <person name="Ye Y."/>
            <person name="Xu Y."/>
            <person name="Zhou H."/>
            <person name="Xiong C."/>
            <person name="Li S."/>
            <person name="Yu J."/>
            <person name="Hong S."/>
            <person name="Yu X."/>
            <person name="Zou P."/>
            <person name="Chen C."/>
            <person name="Chang X."/>
            <person name="Wang W."/>
            <person name="Lv Y."/>
            <person name="Sun Y."/>
            <person name="Ma L."/>
            <person name="Shen B."/>
            <person name="Zhu C."/>
        </authorList>
    </citation>
    <scope>NUCLEOTIDE SEQUENCE [LARGE SCALE GENOMIC DNA]</scope>
</reference>
<feature type="compositionally biased region" description="Low complexity" evidence="1">
    <location>
        <begin position="39"/>
        <end position="49"/>
    </location>
</feature>
<evidence type="ECO:0000313" key="3">
    <source>
        <dbReference type="EnsemblMetazoa" id="ASIC014950-PA"/>
    </source>
</evidence>
<evidence type="ECO:0000313" key="2">
    <source>
        <dbReference type="EMBL" id="KFB46938.1"/>
    </source>
</evidence>
<name>A0A084W9P4_ANOSI</name>
<dbReference type="InterPro" id="IPR028265">
    <property type="entry name" value="TTDN1/SICKLE"/>
</dbReference>
<dbReference type="OMA" id="PKHMLPR"/>
<dbReference type="Proteomes" id="UP000030765">
    <property type="component" value="Unassembled WGS sequence"/>
</dbReference>
<dbReference type="EMBL" id="ATLV01021849">
    <property type="status" value="NOT_ANNOTATED_CDS"/>
    <property type="molecule type" value="Genomic_DNA"/>
</dbReference>
<dbReference type="EMBL" id="KE525324">
    <property type="protein sequence ID" value="KFB46938.1"/>
    <property type="molecule type" value="Genomic_DNA"/>
</dbReference>
<dbReference type="VEuPathDB" id="VectorBase:ASIC014950"/>
<dbReference type="AlphaFoldDB" id="A0A084W9P4"/>
<keyword evidence="4" id="KW-1185">Reference proteome</keyword>
<dbReference type="OrthoDB" id="7763928at2759"/>
<protein>
    <submittedName>
        <fullName evidence="2">AGAP004804-PA-like protein</fullName>
    </submittedName>
</protein>
<feature type="compositionally biased region" description="Polar residues" evidence="1">
    <location>
        <begin position="95"/>
        <end position="111"/>
    </location>
</feature>
<feature type="region of interest" description="Disordered" evidence="1">
    <location>
        <begin position="1"/>
        <end position="129"/>
    </location>
</feature>
<feature type="compositionally biased region" description="Polar residues" evidence="1">
    <location>
        <begin position="1"/>
        <end position="15"/>
    </location>
</feature>
<feature type="region of interest" description="Disordered" evidence="1">
    <location>
        <begin position="168"/>
        <end position="202"/>
    </location>
</feature>
<sequence length="202" mass="23324">MSSPTDRNSMGSSSKYDGKSPPLYHSTERFNPLGYSTPQQQQRGHASQQRNYYSAQPKYMLPRTRGFHNRSRSGQNDYHNRSHGATQEIEENDNDMQGNSPTDAGRQNYNRNWRGHQNRNFGGQRYGGQRHQHNFRQKHQARGTSCNIADYFHPSMLEDPWEFFMRKTEREPSDRTEHSIVRDSIPDANAGPEESSNSADEG</sequence>
<feature type="compositionally biased region" description="Basic and acidic residues" evidence="1">
    <location>
        <begin position="168"/>
        <end position="185"/>
    </location>
</feature>